<organism evidence="14 15">
    <name type="scientific">Dimorphilus gyrociliatus</name>
    <dbReference type="NCBI Taxonomy" id="2664684"/>
    <lineage>
        <taxon>Eukaryota</taxon>
        <taxon>Metazoa</taxon>
        <taxon>Spiralia</taxon>
        <taxon>Lophotrochozoa</taxon>
        <taxon>Annelida</taxon>
        <taxon>Polychaeta</taxon>
        <taxon>Polychaeta incertae sedis</taxon>
        <taxon>Dinophilidae</taxon>
        <taxon>Dimorphilus</taxon>
    </lineage>
</organism>
<feature type="region of interest" description="Disordered" evidence="12">
    <location>
        <begin position="121"/>
        <end position="239"/>
    </location>
</feature>
<dbReference type="Pfam" id="PF00076">
    <property type="entry name" value="RRM_1"/>
    <property type="match status" value="1"/>
</dbReference>
<evidence type="ECO:0000256" key="5">
    <source>
        <dbReference type="ARBA" id="ARBA00022540"/>
    </source>
</evidence>
<evidence type="ECO:0000256" key="9">
    <source>
        <dbReference type="ARBA" id="ARBA00022990"/>
    </source>
</evidence>
<feature type="region of interest" description="Disordered" evidence="12">
    <location>
        <begin position="1"/>
        <end position="46"/>
    </location>
</feature>
<keyword evidence="15" id="KW-1185">Reference proteome</keyword>
<dbReference type="PANTHER" id="PTHR23236">
    <property type="entry name" value="EUKARYOTIC TRANSLATION INITIATION FACTOR 4B/4H"/>
    <property type="match status" value="1"/>
</dbReference>
<keyword evidence="4" id="KW-0963">Cytoplasm</keyword>
<keyword evidence="8" id="KW-0648">Protein biosynthesis</keyword>
<feature type="compositionally biased region" description="Polar residues" evidence="12">
    <location>
        <begin position="1"/>
        <end position="15"/>
    </location>
</feature>
<evidence type="ECO:0000256" key="8">
    <source>
        <dbReference type="ARBA" id="ARBA00022917"/>
    </source>
</evidence>
<comment type="function">
    <text evidence="10">Stimulates the RNA helicase activity of EIF4A in the translation initiation complex. Binds weakly mRNA.</text>
</comment>
<feature type="domain" description="RRM" evidence="13">
    <location>
        <begin position="46"/>
        <end position="122"/>
    </location>
</feature>
<dbReference type="GO" id="GO:0003723">
    <property type="term" value="F:RNA binding"/>
    <property type="evidence" value="ECO:0007669"/>
    <property type="project" value="UniProtKB-UniRule"/>
</dbReference>
<evidence type="ECO:0000256" key="11">
    <source>
        <dbReference type="PROSITE-ProRule" id="PRU00176"/>
    </source>
</evidence>
<dbReference type="InterPro" id="IPR035979">
    <property type="entry name" value="RBD_domain_sf"/>
</dbReference>
<evidence type="ECO:0000256" key="6">
    <source>
        <dbReference type="ARBA" id="ARBA00022553"/>
    </source>
</evidence>
<evidence type="ECO:0000313" key="14">
    <source>
        <dbReference type="EMBL" id="CAD5113670.1"/>
    </source>
</evidence>
<dbReference type="CDD" id="cd12401">
    <property type="entry name" value="RRM_eIF4H"/>
    <property type="match status" value="1"/>
</dbReference>
<evidence type="ECO:0000256" key="12">
    <source>
        <dbReference type="SAM" id="MobiDB-lite"/>
    </source>
</evidence>
<keyword evidence="5" id="KW-0396">Initiation factor</keyword>
<evidence type="ECO:0000256" key="3">
    <source>
        <dbReference type="ARBA" id="ARBA00022481"/>
    </source>
</evidence>
<evidence type="ECO:0000256" key="2">
    <source>
        <dbReference type="ARBA" id="ARBA00013856"/>
    </source>
</evidence>
<name>A0A7I8VDD1_9ANNE</name>
<comment type="caution">
    <text evidence="14">The sequence shown here is derived from an EMBL/GenBank/DDBJ whole genome shotgun (WGS) entry which is preliminary data.</text>
</comment>
<keyword evidence="7 11" id="KW-0694">RNA-binding</keyword>
<evidence type="ECO:0000256" key="4">
    <source>
        <dbReference type="ARBA" id="ARBA00022490"/>
    </source>
</evidence>
<keyword evidence="9" id="KW-0007">Acetylation</keyword>
<evidence type="ECO:0000256" key="10">
    <source>
        <dbReference type="ARBA" id="ARBA00025462"/>
    </source>
</evidence>
<proteinExistence type="predicted"/>
<dbReference type="GO" id="GO:0048471">
    <property type="term" value="C:perinuclear region of cytoplasm"/>
    <property type="evidence" value="ECO:0007669"/>
    <property type="project" value="UniProtKB-SubCell"/>
</dbReference>
<evidence type="ECO:0000313" key="15">
    <source>
        <dbReference type="Proteomes" id="UP000549394"/>
    </source>
</evidence>
<evidence type="ECO:0000256" key="1">
    <source>
        <dbReference type="ARBA" id="ARBA00004556"/>
    </source>
</evidence>
<dbReference type="EMBL" id="CAJFCJ010000004">
    <property type="protein sequence ID" value="CAD5113670.1"/>
    <property type="molecule type" value="Genomic_DNA"/>
</dbReference>
<sequence>MADSRNYNQAANLENSGFGGGQRRGNYGGYRGGGNGSRPLPQEPPYTAYVGNLPDGLVQGDIDQMFVKLSVKSVRLVRDKETDKFKGFAYVEFTDLKSLKEALTYNGALFEQREIRVDVASDKRNDSRGGRSNRGRAPANQSYRGGFERGRGGGQAAGGNHGGGGQFRQTASFSSNRRERRDSGSRPGGQTDFREPSPSSAAARPKLKLQPRSKDANQNDEVKRNASIFGTGKPREEKQ</sequence>
<evidence type="ECO:0000259" key="13">
    <source>
        <dbReference type="PROSITE" id="PS50102"/>
    </source>
</evidence>
<dbReference type="OrthoDB" id="48651at2759"/>
<protein>
    <recommendedName>
        <fullName evidence="2">Eukaryotic translation initiation factor 4H</fullName>
    </recommendedName>
</protein>
<keyword evidence="3" id="KW-0488">Methylation</keyword>
<feature type="compositionally biased region" description="Gly residues" evidence="12">
    <location>
        <begin position="17"/>
        <end position="36"/>
    </location>
</feature>
<dbReference type="GO" id="GO:0003743">
    <property type="term" value="F:translation initiation factor activity"/>
    <property type="evidence" value="ECO:0007669"/>
    <property type="project" value="UniProtKB-KW"/>
</dbReference>
<feature type="compositionally biased region" description="Basic and acidic residues" evidence="12">
    <location>
        <begin position="212"/>
        <end position="224"/>
    </location>
</feature>
<dbReference type="InterPro" id="IPR012677">
    <property type="entry name" value="Nucleotide-bd_a/b_plait_sf"/>
</dbReference>
<accession>A0A7I8VDD1</accession>
<dbReference type="AlphaFoldDB" id="A0A7I8VDD1"/>
<dbReference type="SMART" id="SM00360">
    <property type="entry name" value="RRM"/>
    <property type="match status" value="1"/>
</dbReference>
<dbReference type="PANTHER" id="PTHR23236:SF11">
    <property type="entry name" value="EUKARYOTIC TRANSLATION INITIATION FACTOR 4H"/>
    <property type="match status" value="1"/>
</dbReference>
<dbReference type="InterPro" id="IPR034229">
    <property type="entry name" value="eIF4H_RRM"/>
</dbReference>
<dbReference type="PROSITE" id="PS50102">
    <property type="entry name" value="RRM"/>
    <property type="match status" value="1"/>
</dbReference>
<dbReference type="SUPFAM" id="SSF54928">
    <property type="entry name" value="RNA-binding domain, RBD"/>
    <property type="match status" value="1"/>
</dbReference>
<dbReference type="Proteomes" id="UP000549394">
    <property type="component" value="Unassembled WGS sequence"/>
</dbReference>
<dbReference type="Gene3D" id="3.30.70.330">
    <property type="match status" value="1"/>
</dbReference>
<gene>
    <name evidence="14" type="ORF">DGYR_LOCUS2624</name>
</gene>
<keyword evidence="6" id="KW-0597">Phosphoprotein</keyword>
<reference evidence="14 15" key="1">
    <citation type="submission" date="2020-08" db="EMBL/GenBank/DDBJ databases">
        <authorList>
            <person name="Hejnol A."/>
        </authorList>
    </citation>
    <scope>NUCLEOTIDE SEQUENCE [LARGE SCALE GENOMIC DNA]</scope>
</reference>
<comment type="subcellular location">
    <subcellularLocation>
        <location evidence="1">Cytoplasm</location>
        <location evidence="1">Perinuclear region</location>
    </subcellularLocation>
</comment>
<dbReference type="InterPro" id="IPR000504">
    <property type="entry name" value="RRM_dom"/>
</dbReference>
<feature type="compositionally biased region" description="Gly residues" evidence="12">
    <location>
        <begin position="152"/>
        <end position="166"/>
    </location>
</feature>
<evidence type="ECO:0000256" key="7">
    <source>
        <dbReference type="ARBA" id="ARBA00022884"/>
    </source>
</evidence>